<keyword evidence="4" id="KW-1185">Reference proteome</keyword>
<feature type="compositionally biased region" description="Basic residues" evidence="1">
    <location>
        <begin position="605"/>
        <end position="614"/>
    </location>
</feature>
<feature type="compositionally biased region" description="Basic residues" evidence="1">
    <location>
        <begin position="274"/>
        <end position="289"/>
    </location>
</feature>
<dbReference type="GO" id="GO:0045892">
    <property type="term" value="P:negative regulation of DNA-templated transcription"/>
    <property type="evidence" value="ECO:0007669"/>
    <property type="project" value="TreeGrafter"/>
</dbReference>
<feature type="region of interest" description="Disordered" evidence="1">
    <location>
        <begin position="108"/>
        <end position="141"/>
    </location>
</feature>
<dbReference type="Gene3D" id="2.30.30.490">
    <property type="match status" value="1"/>
</dbReference>
<proteinExistence type="predicted"/>
<reference evidence="3" key="3">
    <citation type="submission" date="2025-09" db="UniProtKB">
        <authorList>
            <consortium name="Ensembl"/>
        </authorList>
    </citation>
    <scope>IDENTIFICATION</scope>
</reference>
<feature type="region of interest" description="Disordered" evidence="1">
    <location>
        <begin position="593"/>
        <end position="618"/>
    </location>
</feature>
<dbReference type="GO" id="GO:0031507">
    <property type="term" value="P:heterochromatin formation"/>
    <property type="evidence" value="ECO:0007669"/>
    <property type="project" value="TreeGrafter"/>
</dbReference>
<dbReference type="GO" id="GO:0003682">
    <property type="term" value="F:chromatin binding"/>
    <property type="evidence" value="ECO:0007669"/>
    <property type="project" value="InterPro"/>
</dbReference>
<evidence type="ECO:0000313" key="3">
    <source>
        <dbReference type="Ensembl" id="ENSDCDP00010025520.1"/>
    </source>
</evidence>
<accession>A0AAY4BX68</accession>
<gene>
    <name evidence="3" type="primary">BAHD1</name>
</gene>
<dbReference type="Pfam" id="PF01426">
    <property type="entry name" value="BAH"/>
    <property type="match status" value="1"/>
</dbReference>
<dbReference type="GO" id="GO:0000976">
    <property type="term" value="F:transcription cis-regulatory region binding"/>
    <property type="evidence" value="ECO:0007669"/>
    <property type="project" value="TreeGrafter"/>
</dbReference>
<dbReference type="InterPro" id="IPR053032">
    <property type="entry name" value="BAH_domain-containing"/>
</dbReference>
<dbReference type="PROSITE" id="PS51038">
    <property type="entry name" value="BAH"/>
    <property type="match status" value="1"/>
</dbReference>
<feature type="compositionally biased region" description="Polar residues" evidence="1">
    <location>
        <begin position="200"/>
        <end position="211"/>
    </location>
</feature>
<protein>
    <recommendedName>
        <fullName evidence="2">BAH domain-containing protein</fullName>
    </recommendedName>
</protein>
<feature type="region of interest" description="Disordered" evidence="1">
    <location>
        <begin position="257"/>
        <end position="290"/>
    </location>
</feature>
<dbReference type="SMART" id="SM00439">
    <property type="entry name" value="BAH"/>
    <property type="match status" value="1"/>
</dbReference>
<feature type="domain" description="BAH" evidence="2">
    <location>
        <begin position="651"/>
        <end position="803"/>
    </location>
</feature>
<dbReference type="PANTHER" id="PTHR46576:SF1">
    <property type="entry name" value="BROMO ADJACENT HOMOLOGY DOMAIN-CONTAINING 1 PROTEIN"/>
    <property type="match status" value="1"/>
</dbReference>
<dbReference type="Proteomes" id="UP000694580">
    <property type="component" value="Chromosome 14"/>
</dbReference>
<dbReference type="InterPro" id="IPR001025">
    <property type="entry name" value="BAH_dom"/>
</dbReference>
<evidence type="ECO:0000256" key="1">
    <source>
        <dbReference type="SAM" id="MobiDB-lite"/>
    </source>
</evidence>
<organism evidence="3 4">
    <name type="scientific">Denticeps clupeoides</name>
    <name type="common">denticle herring</name>
    <dbReference type="NCBI Taxonomy" id="299321"/>
    <lineage>
        <taxon>Eukaryota</taxon>
        <taxon>Metazoa</taxon>
        <taxon>Chordata</taxon>
        <taxon>Craniata</taxon>
        <taxon>Vertebrata</taxon>
        <taxon>Euteleostomi</taxon>
        <taxon>Actinopterygii</taxon>
        <taxon>Neopterygii</taxon>
        <taxon>Teleostei</taxon>
        <taxon>Clupei</taxon>
        <taxon>Clupeiformes</taxon>
        <taxon>Denticipitoidei</taxon>
        <taxon>Denticipitidae</taxon>
        <taxon>Denticeps</taxon>
    </lineage>
</organism>
<dbReference type="Ensembl" id="ENSDCDT00010031624.1">
    <property type="protein sequence ID" value="ENSDCDP00010025520.1"/>
    <property type="gene ID" value="ENSDCDG00010016246.1"/>
</dbReference>
<dbReference type="GO" id="GO:0005677">
    <property type="term" value="C:chromatin silencing complex"/>
    <property type="evidence" value="ECO:0007669"/>
    <property type="project" value="TreeGrafter"/>
</dbReference>
<evidence type="ECO:0000313" key="4">
    <source>
        <dbReference type="Proteomes" id="UP000694580"/>
    </source>
</evidence>
<dbReference type="GeneTree" id="ENSGT00390000003967"/>
<dbReference type="PANTHER" id="PTHR46576">
    <property type="entry name" value="BROMO ADJACENT HOMOLOGY DOMAIN-CONTAINING 1 PROTEIN"/>
    <property type="match status" value="1"/>
</dbReference>
<evidence type="ECO:0000259" key="2">
    <source>
        <dbReference type="PROSITE" id="PS51038"/>
    </source>
</evidence>
<dbReference type="InterPro" id="IPR043151">
    <property type="entry name" value="BAH_sf"/>
</dbReference>
<sequence>MTHARYKGSLSHSRCEGWDHIGGWLHGDTMGGGWPEYLIKERRVKRGGAKKSAKPKSVRGVHDRKLYPLRGRVGPADSEALSCHVLLTRLDADNNMCVAAQRRRAARTQPTKQVTGCKSLGKAAKSTARADQPQAPEPRKRRLASLNAEAVNSLLLEKSEAPTAAKLARKHQHEAAAGGELTLAKEPAQAPPSRPALVNRVSSARKPQTCQSHRHVKKAKSDEGFNSGVLLDTPTPRRLAGLNAAALLKLTSSSAAAKQRAKTDGKGAGTAAKRVPHAKPRVKATKHQGQKVLPARVSCATCKKATLRSRLGWEGSLESHHLTKPGYQSRSVLGYPGMLKKVKEEQVDTELSPCYCCPAEGSVEYCHRLGLFLRQQAYAETEAGPVTSVKQECIVPSPSLGPPTLALSTHPCLCTDPCFSSYYYHVAHPGPPSGALGARSLTYPAASLCPGAVSSSKLLAPSISHTSGIPHPTFCSSVRSPCYGEACRVSTYAYRSMQPVAGKGCSYTTGCSSCGQEIKTEGYSSPQGQHSPSLLVPPAVSLAVSPSTPSVPRLLTSLADRRRNEVKLGVGRVCPQGSRSSNRSLPIGGTRLLVKQPAPSPASAKQKKVSRRRATNGWRPVGVPTEKEVFVVGEEETVIRRCFEGVERDGEVIHVRDTVLLRSGPRKKSLPYVAKISALWEDPKTGELMLSLFWYYRPEHTQGGRDASMHCENEIFASRHQDQNSVACIEDRCYVLPLAQYCRFCALVKRRAEGVPDSTSVVPCPTDGTVPPHRCVPEDVDPDLVYLCRHVYDFRYGRILKNLQ</sequence>
<feature type="region of interest" description="Disordered" evidence="1">
    <location>
        <begin position="185"/>
        <end position="220"/>
    </location>
</feature>
<dbReference type="AlphaFoldDB" id="A0AAY4BX68"/>
<reference evidence="3" key="2">
    <citation type="submission" date="2025-08" db="UniProtKB">
        <authorList>
            <consortium name="Ensembl"/>
        </authorList>
    </citation>
    <scope>IDENTIFICATION</scope>
</reference>
<reference evidence="3 4" key="1">
    <citation type="submission" date="2020-06" db="EMBL/GenBank/DDBJ databases">
        <authorList>
            <consortium name="Wellcome Sanger Institute Data Sharing"/>
        </authorList>
    </citation>
    <scope>NUCLEOTIDE SEQUENCE [LARGE SCALE GENOMIC DNA]</scope>
</reference>
<name>A0AAY4BX68_9TELE</name>